<comment type="caution">
    <text evidence="1">The sequence shown here is derived from an EMBL/GenBank/DDBJ whole genome shotgun (WGS) entry which is preliminary data.</text>
</comment>
<protein>
    <submittedName>
        <fullName evidence="1">Uncharacterized protein</fullName>
    </submittedName>
</protein>
<sequence length="54" mass="6379">MEVTERGITKMEFVARCGEVIGDKECLWQRIKGEPRRRLKHCAYIWKGLLSLSR</sequence>
<dbReference type="AlphaFoldDB" id="A0A8J3I2Q8"/>
<evidence type="ECO:0000313" key="1">
    <source>
        <dbReference type="EMBL" id="GHO48239.1"/>
    </source>
</evidence>
<proteinExistence type="predicted"/>
<dbReference type="EMBL" id="BNJF01000003">
    <property type="protein sequence ID" value="GHO48239.1"/>
    <property type="molecule type" value="Genomic_DNA"/>
</dbReference>
<name>A0A8J3I2Q8_9CHLR</name>
<evidence type="ECO:0000313" key="2">
    <source>
        <dbReference type="Proteomes" id="UP000612362"/>
    </source>
</evidence>
<reference evidence="1" key="1">
    <citation type="submission" date="2020-10" db="EMBL/GenBank/DDBJ databases">
        <title>Taxonomic study of unclassified bacteria belonging to the class Ktedonobacteria.</title>
        <authorList>
            <person name="Yabe S."/>
            <person name="Wang C.M."/>
            <person name="Zheng Y."/>
            <person name="Sakai Y."/>
            <person name="Cavaletti L."/>
            <person name="Monciardini P."/>
            <person name="Donadio S."/>
        </authorList>
    </citation>
    <scope>NUCLEOTIDE SEQUENCE</scope>
    <source>
        <strain evidence="1">SOSP1-1</strain>
    </source>
</reference>
<keyword evidence="2" id="KW-1185">Reference proteome</keyword>
<organism evidence="1 2">
    <name type="scientific">Ktedonospora formicarum</name>
    <dbReference type="NCBI Taxonomy" id="2778364"/>
    <lineage>
        <taxon>Bacteria</taxon>
        <taxon>Bacillati</taxon>
        <taxon>Chloroflexota</taxon>
        <taxon>Ktedonobacteria</taxon>
        <taxon>Ktedonobacterales</taxon>
        <taxon>Ktedonobacteraceae</taxon>
        <taxon>Ktedonospora</taxon>
    </lineage>
</organism>
<gene>
    <name evidence="1" type="ORF">KSX_64020</name>
</gene>
<accession>A0A8J3I2Q8</accession>
<dbReference type="Proteomes" id="UP000612362">
    <property type="component" value="Unassembled WGS sequence"/>
</dbReference>